<feature type="compositionally biased region" description="Polar residues" evidence="1">
    <location>
        <begin position="68"/>
        <end position="86"/>
    </location>
</feature>
<organism evidence="2 3">
    <name type="scientific">Aeribacillus alveayuensis</name>
    <dbReference type="NCBI Taxonomy" id="279215"/>
    <lineage>
        <taxon>Bacteria</taxon>
        <taxon>Bacillati</taxon>
        <taxon>Bacillota</taxon>
        <taxon>Bacilli</taxon>
        <taxon>Bacillales</taxon>
        <taxon>Bacillaceae</taxon>
        <taxon>Aeribacillus</taxon>
    </lineage>
</organism>
<evidence type="ECO:0000256" key="1">
    <source>
        <dbReference type="SAM" id="MobiDB-lite"/>
    </source>
</evidence>
<keyword evidence="2" id="KW-0167">Capsid protein</keyword>
<evidence type="ECO:0000313" key="2">
    <source>
        <dbReference type="EMBL" id="MDQ0162964.1"/>
    </source>
</evidence>
<reference evidence="2 3" key="1">
    <citation type="submission" date="2023-07" db="EMBL/GenBank/DDBJ databases">
        <title>Genomic Encyclopedia of Type Strains, Phase IV (KMG-IV): sequencing the most valuable type-strain genomes for metagenomic binning, comparative biology and taxonomic classification.</title>
        <authorList>
            <person name="Goeker M."/>
        </authorList>
    </citation>
    <scope>NUCLEOTIDE SEQUENCE [LARGE SCALE GENOMIC DNA]</scope>
    <source>
        <strain evidence="2 3">DSM 19092</strain>
    </source>
</reference>
<proteinExistence type="predicted"/>
<dbReference type="Proteomes" id="UP001225646">
    <property type="component" value="Unassembled WGS sequence"/>
</dbReference>
<evidence type="ECO:0000313" key="3">
    <source>
        <dbReference type="Proteomes" id="UP001225646"/>
    </source>
</evidence>
<dbReference type="RefSeq" id="WP_044893177.1">
    <property type="nucleotide sequence ID" value="NZ_JAUSTR010000008.1"/>
</dbReference>
<sequence length="86" mass="10065">MIQFNEKDMVNDYLEAINASLTEYSNYIAHADNEQLRQTLIQLRNADEVRQRTIYQYAIQKGYYQPASPANPNEIQQIKSQLSQPQ</sequence>
<protein>
    <submittedName>
        <fullName evidence="2">Spore coat protein CotF</fullName>
    </submittedName>
</protein>
<keyword evidence="3" id="KW-1185">Reference proteome</keyword>
<accession>A0ABT9VQ04</accession>
<dbReference type="Pfam" id="PF07875">
    <property type="entry name" value="Coat_F"/>
    <property type="match status" value="1"/>
</dbReference>
<comment type="caution">
    <text evidence="2">The sequence shown here is derived from an EMBL/GenBank/DDBJ whole genome shotgun (WGS) entry which is preliminary data.</text>
</comment>
<dbReference type="InterPro" id="IPR012851">
    <property type="entry name" value="Spore_coat_CotF-like"/>
</dbReference>
<feature type="region of interest" description="Disordered" evidence="1">
    <location>
        <begin position="66"/>
        <end position="86"/>
    </location>
</feature>
<gene>
    <name evidence="2" type="ORF">J2S06_002041</name>
</gene>
<dbReference type="EMBL" id="JAUSTR010000008">
    <property type="protein sequence ID" value="MDQ0162964.1"/>
    <property type="molecule type" value="Genomic_DNA"/>
</dbReference>
<keyword evidence="2" id="KW-0946">Virion</keyword>
<name>A0ABT9VQ04_9BACI</name>